<evidence type="ECO:0000313" key="3">
    <source>
        <dbReference type="Proteomes" id="UP001153269"/>
    </source>
</evidence>
<name>A0A9N7U079_PLEPL</name>
<reference evidence="2" key="1">
    <citation type="submission" date="2020-03" db="EMBL/GenBank/DDBJ databases">
        <authorList>
            <person name="Weist P."/>
        </authorList>
    </citation>
    <scope>NUCLEOTIDE SEQUENCE</scope>
</reference>
<gene>
    <name evidence="2" type="ORF">PLEPLA_LOCUS10044</name>
</gene>
<organism evidence="2 3">
    <name type="scientific">Pleuronectes platessa</name>
    <name type="common">European plaice</name>
    <dbReference type="NCBI Taxonomy" id="8262"/>
    <lineage>
        <taxon>Eukaryota</taxon>
        <taxon>Metazoa</taxon>
        <taxon>Chordata</taxon>
        <taxon>Craniata</taxon>
        <taxon>Vertebrata</taxon>
        <taxon>Euteleostomi</taxon>
        <taxon>Actinopterygii</taxon>
        <taxon>Neopterygii</taxon>
        <taxon>Teleostei</taxon>
        <taxon>Neoteleostei</taxon>
        <taxon>Acanthomorphata</taxon>
        <taxon>Carangaria</taxon>
        <taxon>Pleuronectiformes</taxon>
        <taxon>Pleuronectoidei</taxon>
        <taxon>Pleuronectidae</taxon>
        <taxon>Pleuronectes</taxon>
    </lineage>
</organism>
<evidence type="ECO:0000256" key="1">
    <source>
        <dbReference type="SAM" id="MobiDB-lite"/>
    </source>
</evidence>
<feature type="compositionally biased region" description="Basic and acidic residues" evidence="1">
    <location>
        <begin position="237"/>
        <end position="258"/>
    </location>
</feature>
<protein>
    <submittedName>
        <fullName evidence="2">Uncharacterized protein</fullName>
    </submittedName>
</protein>
<evidence type="ECO:0000313" key="2">
    <source>
        <dbReference type="EMBL" id="CAB1422155.1"/>
    </source>
</evidence>
<feature type="compositionally biased region" description="Basic and acidic residues" evidence="1">
    <location>
        <begin position="208"/>
        <end position="225"/>
    </location>
</feature>
<keyword evidence="3" id="KW-1185">Reference proteome</keyword>
<feature type="compositionally biased region" description="Pro residues" evidence="1">
    <location>
        <begin position="320"/>
        <end position="329"/>
    </location>
</feature>
<accession>A0A9N7U079</accession>
<feature type="region of interest" description="Disordered" evidence="1">
    <location>
        <begin position="302"/>
        <end position="336"/>
    </location>
</feature>
<comment type="caution">
    <text evidence="2">The sequence shown here is derived from an EMBL/GenBank/DDBJ whole genome shotgun (WGS) entry which is preliminary data.</text>
</comment>
<dbReference type="AlphaFoldDB" id="A0A9N7U079"/>
<dbReference type="Proteomes" id="UP001153269">
    <property type="component" value="Unassembled WGS sequence"/>
</dbReference>
<sequence length="336" mass="37167">MSTHLMVLDVLRSTHLMVLDVLRSPHLKVLDVLRSTHLMVLDVLRSTHLKVLDVLRPIAVPGPSPITAAPPAVTFDPSSTSLRAKTSQEDVVRSGSCQGVMMPAELLFGRAHNDCPAHDERRKPAGQTQSSLMSSGCSSLVDSWTSGLVDQWSSGPVDSWTTIIHAGALFLEVLQNQWTPCFPQCITGRREPLKVPHRARTTIKHCAHSADRRTGSGDRPEDRVRGQTGGQSQGTDQRTDKRTDWRTGSGDRPEDRVRGQTGGQGQGTDERTDWRTDWRTWSGDRREDRLEDRQRYVCTDQPCARALGSPLSSTPQLHPSAPPLTPSPPELCSRDR</sequence>
<feature type="region of interest" description="Disordered" evidence="1">
    <location>
        <begin position="200"/>
        <end position="275"/>
    </location>
</feature>
<proteinExistence type="predicted"/>
<dbReference type="EMBL" id="CADEAL010000565">
    <property type="protein sequence ID" value="CAB1422155.1"/>
    <property type="molecule type" value="Genomic_DNA"/>
</dbReference>